<sequence>MSTPLATTILLSFGISSTAMSAVSSTSTALPDEVKTRGNALAAAIAVAAVGMLIVGICVFILYTAIRGHRKQNGGLRIDLEQHTNAEATISGPLDLQKGGLRTLTLAHRAVVTTGHTFISPKQTSKDVGLRVLVLPELAKSRKTSTSSSVEDAHRSGRTQLPLATVSKPFPSYQGRSLS</sequence>
<feature type="chain" id="PRO_5040389721" evidence="3">
    <location>
        <begin position="22"/>
        <end position="179"/>
    </location>
</feature>
<dbReference type="EMBL" id="MU154602">
    <property type="protein sequence ID" value="KAF9492403.1"/>
    <property type="molecule type" value="Genomic_DNA"/>
</dbReference>
<feature type="signal peptide" evidence="3">
    <location>
        <begin position="1"/>
        <end position="21"/>
    </location>
</feature>
<accession>A0A9P5ZSK7</accession>
<dbReference type="AlphaFoldDB" id="A0A9P5ZSK7"/>
<comment type="caution">
    <text evidence="4">The sequence shown here is derived from an EMBL/GenBank/DDBJ whole genome shotgun (WGS) entry which is preliminary data.</text>
</comment>
<protein>
    <submittedName>
        <fullName evidence="4">Uncharacterized protein</fullName>
    </submittedName>
</protein>
<keyword evidence="2" id="KW-0472">Membrane</keyword>
<dbReference type="OrthoDB" id="10600909at2759"/>
<evidence type="ECO:0000313" key="5">
    <source>
        <dbReference type="Proteomes" id="UP000807025"/>
    </source>
</evidence>
<evidence type="ECO:0000256" key="1">
    <source>
        <dbReference type="SAM" id="MobiDB-lite"/>
    </source>
</evidence>
<keyword evidence="2" id="KW-0812">Transmembrane</keyword>
<evidence type="ECO:0000313" key="4">
    <source>
        <dbReference type="EMBL" id="KAF9492403.1"/>
    </source>
</evidence>
<organism evidence="4 5">
    <name type="scientific">Pleurotus eryngii</name>
    <name type="common">Boletus of the steppes</name>
    <dbReference type="NCBI Taxonomy" id="5323"/>
    <lineage>
        <taxon>Eukaryota</taxon>
        <taxon>Fungi</taxon>
        <taxon>Dikarya</taxon>
        <taxon>Basidiomycota</taxon>
        <taxon>Agaricomycotina</taxon>
        <taxon>Agaricomycetes</taxon>
        <taxon>Agaricomycetidae</taxon>
        <taxon>Agaricales</taxon>
        <taxon>Pleurotineae</taxon>
        <taxon>Pleurotaceae</taxon>
        <taxon>Pleurotus</taxon>
    </lineage>
</organism>
<evidence type="ECO:0000256" key="3">
    <source>
        <dbReference type="SAM" id="SignalP"/>
    </source>
</evidence>
<proteinExistence type="predicted"/>
<keyword evidence="3" id="KW-0732">Signal</keyword>
<gene>
    <name evidence="4" type="ORF">BDN71DRAFT_1451615</name>
</gene>
<reference evidence="4" key="1">
    <citation type="submission" date="2020-11" db="EMBL/GenBank/DDBJ databases">
        <authorList>
            <consortium name="DOE Joint Genome Institute"/>
            <person name="Ahrendt S."/>
            <person name="Riley R."/>
            <person name="Andreopoulos W."/>
            <person name="Labutti K."/>
            <person name="Pangilinan J."/>
            <person name="Ruiz-Duenas F.J."/>
            <person name="Barrasa J.M."/>
            <person name="Sanchez-Garcia M."/>
            <person name="Camarero S."/>
            <person name="Miyauchi S."/>
            <person name="Serrano A."/>
            <person name="Linde D."/>
            <person name="Babiker R."/>
            <person name="Drula E."/>
            <person name="Ayuso-Fernandez I."/>
            <person name="Pacheco R."/>
            <person name="Padilla G."/>
            <person name="Ferreira P."/>
            <person name="Barriuso J."/>
            <person name="Kellner H."/>
            <person name="Castanera R."/>
            <person name="Alfaro M."/>
            <person name="Ramirez L."/>
            <person name="Pisabarro A.G."/>
            <person name="Kuo A."/>
            <person name="Tritt A."/>
            <person name="Lipzen A."/>
            <person name="He G."/>
            <person name="Yan M."/>
            <person name="Ng V."/>
            <person name="Cullen D."/>
            <person name="Martin F."/>
            <person name="Rosso M.-N."/>
            <person name="Henrissat B."/>
            <person name="Hibbett D."/>
            <person name="Martinez A.T."/>
            <person name="Grigoriev I.V."/>
        </authorList>
    </citation>
    <scope>NUCLEOTIDE SEQUENCE</scope>
    <source>
        <strain evidence="4">ATCC 90797</strain>
    </source>
</reference>
<feature type="transmembrane region" description="Helical" evidence="2">
    <location>
        <begin position="41"/>
        <end position="63"/>
    </location>
</feature>
<evidence type="ECO:0000256" key="2">
    <source>
        <dbReference type="SAM" id="Phobius"/>
    </source>
</evidence>
<dbReference type="Proteomes" id="UP000807025">
    <property type="component" value="Unassembled WGS sequence"/>
</dbReference>
<keyword evidence="5" id="KW-1185">Reference proteome</keyword>
<keyword evidence="2" id="KW-1133">Transmembrane helix</keyword>
<name>A0A9P5ZSK7_PLEER</name>
<feature type="region of interest" description="Disordered" evidence="1">
    <location>
        <begin position="143"/>
        <end position="179"/>
    </location>
</feature>